<dbReference type="InterPro" id="IPR046462">
    <property type="entry name" value="TerL_nuclease"/>
</dbReference>
<reference evidence="3" key="1">
    <citation type="journal article" date="2021" name="Proc. Natl. Acad. Sci. U.S.A.">
        <title>A Catalog of Tens of Thousands of Viruses from Human Metagenomes Reveals Hidden Associations with Chronic Diseases.</title>
        <authorList>
            <person name="Tisza M.J."/>
            <person name="Buck C.B."/>
        </authorList>
    </citation>
    <scope>NUCLEOTIDE SEQUENCE</scope>
    <source>
        <strain evidence="3">Ctgn638</strain>
    </source>
</reference>
<feature type="domain" description="Terminase large subunit-like endonuclease" evidence="2">
    <location>
        <begin position="270"/>
        <end position="542"/>
    </location>
</feature>
<sequence>MVYANPIVEYNEKIQSGEIVACQKVKTVYKALVRDITDVNSQWVYDEVKANHPIFFIEKFCKHSKGKFANQPVILELWEKAFISALFGIVDKKTGLRRFSEALLIVGKKNGKSLIDSALGLYMLSGDGEGGAECYSAATKRDQAKIVYTEAEKMVKKSPVLKASIKSRVNCLSYDKTDSVFKPLSSDSDTEDGLNIHFAVCDEIHAWKTADLYNIMADGISAREQPLILLSSTAGFVREGLYDLKYDEAINIINGYFDEKGYKDSSLLPVIYELDKKAEWTEPKYWIKANPNLGVSKKYEYLERKVNQAKENPLKQKNVLTKEFNIRETSSEVWLSFDDIDNTEKFDLQELKPKYFIGGSDLSKTTDLTSACALFMLPNDNRIYGESMYWLPADLLESRTKEDKIPYDMWHDMGLLRICNGNKVNYDDVVDWYLELQNEYGIYLYQHGYDSWSSTSFIQKMNDNFGNISVPVIQGKKTLSNPMNMLGAELKSKNIIYNDNPITRWCLTNVRADIDKNENIQPAKTSNPRRRIDGFAAMLNAYVCLIDSKTEYMNLIR</sequence>
<dbReference type="Gene3D" id="3.40.50.300">
    <property type="entry name" value="P-loop containing nucleotide triphosphate hydrolases"/>
    <property type="match status" value="1"/>
</dbReference>
<dbReference type="GO" id="GO:0004519">
    <property type="term" value="F:endonuclease activity"/>
    <property type="evidence" value="ECO:0007669"/>
    <property type="project" value="InterPro"/>
</dbReference>
<protein>
    <submittedName>
        <fullName evidence="3">Large Terminase</fullName>
    </submittedName>
</protein>
<dbReference type="Pfam" id="PF20441">
    <property type="entry name" value="TerL_nuclease"/>
    <property type="match status" value="1"/>
</dbReference>
<evidence type="ECO:0000259" key="2">
    <source>
        <dbReference type="Pfam" id="PF20441"/>
    </source>
</evidence>
<evidence type="ECO:0000259" key="1">
    <source>
        <dbReference type="Pfam" id="PF03354"/>
    </source>
</evidence>
<organism evidence="3">
    <name type="scientific">Siphoviridae sp. ctgn638</name>
    <dbReference type="NCBI Taxonomy" id="2827913"/>
    <lineage>
        <taxon>Viruses</taxon>
        <taxon>Duplodnaviria</taxon>
        <taxon>Heunggongvirae</taxon>
        <taxon>Uroviricota</taxon>
        <taxon>Caudoviricetes</taxon>
    </lineage>
</organism>
<dbReference type="Pfam" id="PF03354">
    <property type="entry name" value="TerL_ATPase"/>
    <property type="match status" value="1"/>
</dbReference>
<proteinExistence type="predicted"/>
<dbReference type="PANTHER" id="PTHR41287:SF1">
    <property type="entry name" value="PROTEIN YMFN"/>
    <property type="match status" value="1"/>
</dbReference>
<dbReference type="EMBL" id="BK032845">
    <property type="protein sequence ID" value="DAF63879.1"/>
    <property type="molecule type" value="Genomic_DNA"/>
</dbReference>
<feature type="domain" description="Terminase large subunit-like ATPase" evidence="1">
    <location>
        <begin position="78"/>
        <end position="246"/>
    </location>
</feature>
<dbReference type="PANTHER" id="PTHR41287">
    <property type="match status" value="1"/>
</dbReference>
<evidence type="ECO:0000313" key="3">
    <source>
        <dbReference type="EMBL" id="DAF63879.1"/>
    </source>
</evidence>
<dbReference type="InterPro" id="IPR005021">
    <property type="entry name" value="Terminase_largesu-like"/>
</dbReference>
<dbReference type="InterPro" id="IPR046461">
    <property type="entry name" value="TerL_ATPase"/>
</dbReference>
<name>A0A8S5TLJ8_9CAUD</name>
<dbReference type="InterPro" id="IPR027417">
    <property type="entry name" value="P-loop_NTPase"/>
</dbReference>
<accession>A0A8S5TLJ8</accession>